<accession>A0A2P6RIF1</accession>
<protein>
    <submittedName>
        <fullName evidence="3">Putative transposase, Ptta/En/Spm, plant</fullName>
    </submittedName>
</protein>
<dbReference type="EMBL" id="PDCK01000040">
    <property type="protein sequence ID" value="PRQ46214.1"/>
    <property type="molecule type" value="Genomic_DNA"/>
</dbReference>
<dbReference type="Proteomes" id="UP000238479">
    <property type="component" value="Chromosome 2"/>
</dbReference>
<evidence type="ECO:0000256" key="1">
    <source>
        <dbReference type="SAM" id="Coils"/>
    </source>
</evidence>
<dbReference type="PANTHER" id="PTHR33499">
    <property type="entry name" value="OS12G0282400 PROTEIN-RELATED"/>
    <property type="match status" value="1"/>
</dbReference>
<gene>
    <name evidence="3" type="ORF">RchiOBHm_Chr2g0086631</name>
</gene>
<dbReference type="Pfam" id="PF03004">
    <property type="entry name" value="Transposase_24"/>
    <property type="match status" value="1"/>
</dbReference>
<keyword evidence="4" id="KW-1185">Reference proteome</keyword>
<evidence type="ECO:0000256" key="2">
    <source>
        <dbReference type="SAM" id="MobiDB-lite"/>
    </source>
</evidence>
<feature type="region of interest" description="Disordered" evidence="2">
    <location>
        <begin position="41"/>
        <end position="102"/>
    </location>
</feature>
<evidence type="ECO:0000313" key="4">
    <source>
        <dbReference type="Proteomes" id="UP000238479"/>
    </source>
</evidence>
<dbReference type="InterPro" id="IPR004252">
    <property type="entry name" value="Probable_transposase_24"/>
</dbReference>
<feature type="compositionally biased region" description="Polar residues" evidence="2">
    <location>
        <begin position="131"/>
        <end position="144"/>
    </location>
</feature>
<dbReference type="AlphaFoldDB" id="A0A2P6RIF1"/>
<sequence length="508" mass="56678">MEPEEGPTVTAIVPFIPTAAASAIVAVSAAESAVVTLAANPPCPTDDSDPDQSAVTGGGGLSEDLKQKQIDVVAGKKRPRKETKCTAVGKKRPRNGTKSMTAQTADISTQHIVHQRRARGTQAENEEVTEVTASSTGTGLTQSDDVVPITKESKKRKNGPGKRGPSTGSKAEQIRKRTGNRIAVNLDPEHGRPTDKGVSSLLSNECGKIVREKCPMVHETWTKISRDVKHNLRKEVEVNFEVDVQRPSIIHYLNKVMGKVYREFKCELHKHYKKMRSLEEALDKPPKAMIARNDPDQWKCLCKHFSEEKFKRKSETNAKNRAGKEYEHCGGSRPHGLYFQDKVQEGSKFPAIETFRVTHLKKGSNEWISNKAQEQYDKMILKEEAYLQGLAEKHPDIPIKELPISPEVGIEILKEVLGVKPKQPVRGLGSFWVNETSTSSIIEELEEVYAELERERAIRAKIQGMLNNAYERLSQLDPNFEAPQLHLVDPNIEAPQLDLNGDEKHQTQ</sequence>
<dbReference type="PANTHER" id="PTHR33499:SF11">
    <property type="entry name" value="NO APICAL MERISTEM-ASSOCIATED C-TERMINAL DOMAIN-CONTAINING PROTEIN"/>
    <property type="match status" value="1"/>
</dbReference>
<reference evidence="3 4" key="1">
    <citation type="journal article" date="2018" name="Nat. Genet.">
        <title>The Rosa genome provides new insights in the design of modern roses.</title>
        <authorList>
            <person name="Bendahmane M."/>
        </authorList>
    </citation>
    <scope>NUCLEOTIDE SEQUENCE [LARGE SCALE GENOMIC DNA]</scope>
    <source>
        <strain evidence="4">cv. Old Blush</strain>
    </source>
</reference>
<name>A0A2P6RIF1_ROSCH</name>
<proteinExistence type="predicted"/>
<dbReference type="OrthoDB" id="1708998at2759"/>
<dbReference type="Gramene" id="PRQ46214">
    <property type="protein sequence ID" value="PRQ46214"/>
    <property type="gene ID" value="RchiOBHm_Chr2g0086631"/>
</dbReference>
<keyword evidence="1" id="KW-0175">Coiled coil</keyword>
<organism evidence="3 4">
    <name type="scientific">Rosa chinensis</name>
    <name type="common">China rose</name>
    <dbReference type="NCBI Taxonomy" id="74649"/>
    <lineage>
        <taxon>Eukaryota</taxon>
        <taxon>Viridiplantae</taxon>
        <taxon>Streptophyta</taxon>
        <taxon>Embryophyta</taxon>
        <taxon>Tracheophyta</taxon>
        <taxon>Spermatophyta</taxon>
        <taxon>Magnoliopsida</taxon>
        <taxon>eudicotyledons</taxon>
        <taxon>Gunneridae</taxon>
        <taxon>Pentapetalae</taxon>
        <taxon>rosids</taxon>
        <taxon>fabids</taxon>
        <taxon>Rosales</taxon>
        <taxon>Rosaceae</taxon>
        <taxon>Rosoideae</taxon>
        <taxon>Rosoideae incertae sedis</taxon>
        <taxon>Rosa</taxon>
    </lineage>
</organism>
<comment type="caution">
    <text evidence="3">The sequence shown here is derived from an EMBL/GenBank/DDBJ whole genome shotgun (WGS) entry which is preliminary data.</text>
</comment>
<feature type="region of interest" description="Disordered" evidence="2">
    <location>
        <begin position="116"/>
        <end position="199"/>
    </location>
</feature>
<feature type="coiled-coil region" evidence="1">
    <location>
        <begin position="435"/>
        <end position="462"/>
    </location>
</feature>
<evidence type="ECO:0000313" key="3">
    <source>
        <dbReference type="EMBL" id="PRQ46214.1"/>
    </source>
</evidence>